<feature type="region of interest" description="Disordered" evidence="1">
    <location>
        <begin position="20"/>
        <end position="102"/>
    </location>
</feature>
<evidence type="ECO:0000256" key="1">
    <source>
        <dbReference type="SAM" id="MobiDB-lite"/>
    </source>
</evidence>
<sequence>MKTLIALMLGAFAANHLYKSSQRRRNATALADGTNHSPRSDIGAPEAGASSPNAAERLQQSQAGGAFAGVAGGPATPQPFPETGAEDGDTPRPGLPDFARGA</sequence>
<name>A0A4R2LWI1_RUBGE</name>
<evidence type="ECO:0000313" key="2">
    <source>
        <dbReference type="EMBL" id="TCO98000.1"/>
    </source>
</evidence>
<evidence type="ECO:0000313" key="3">
    <source>
        <dbReference type="Proteomes" id="UP000295106"/>
    </source>
</evidence>
<feature type="compositionally biased region" description="Polar residues" evidence="1">
    <location>
        <begin position="50"/>
        <end position="62"/>
    </location>
</feature>
<accession>A0A4R2LWI1</accession>
<dbReference type="OrthoDB" id="9960815at2"/>
<protein>
    <submittedName>
        <fullName evidence="2">Uncharacterized protein</fullName>
    </submittedName>
</protein>
<proteinExistence type="predicted"/>
<dbReference type="Proteomes" id="UP000295106">
    <property type="component" value="Unassembled WGS sequence"/>
</dbReference>
<dbReference type="AlphaFoldDB" id="A0A4R2LWI1"/>
<gene>
    <name evidence="2" type="ORF">EV684_11929</name>
</gene>
<dbReference type="RefSeq" id="WP_132649547.1">
    <property type="nucleotide sequence ID" value="NZ_CP181386.1"/>
</dbReference>
<dbReference type="GeneID" id="99686466"/>
<dbReference type="EMBL" id="SLXD01000019">
    <property type="protein sequence ID" value="TCO98000.1"/>
    <property type="molecule type" value="Genomic_DNA"/>
</dbReference>
<organism evidence="2 3">
    <name type="scientific">Rubrivivax gelatinosus</name>
    <name type="common">Rhodocyclus gelatinosus</name>
    <name type="synonym">Rhodopseudomonas gelatinosa</name>
    <dbReference type="NCBI Taxonomy" id="28068"/>
    <lineage>
        <taxon>Bacteria</taxon>
        <taxon>Pseudomonadati</taxon>
        <taxon>Pseudomonadota</taxon>
        <taxon>Betaproteobacteria</taxon>
        <taxon>Burkholderiales</taxon>
        <taxon>Sphaerotilaceae</taxon>
        <taxon>Rubrivivax</taxon>
    </lineage>
</organism>
<reference evidence="2 3" key="1">
    <citation type="submission" date="2019-03" db="EMBL/GenBank/DDBJ databases">
        <title>Genomic Encyclopedia of Type Strains, Phase IV (KMG-IV): sequencing the most valuable type-strain genomes for metagenomic binning, comparative biology and taxonomic classification.</title>
        <authorList>
            <person name="Goeker M."/>
        </authorList>
    </citation>
    <scope>NUCLEOTIDE SEQUENCE [LARGE SCALE GENOMIC DNA]</scope>
    <source>
        <strain evidence="2 3">DSM 1709</strain>
    </source>
</reference>
<comment type="caution">
    <text evidence="2">The sequence shown here is derived from an EMBL/GenBank/DDBJ whole genome shotgun (WGS) entry which is preliminary data.</text>
</comment>